<organism evidence="1 2">
    <name type="scientific">Bibersteinia trehalosi USDA-ARS-USMARC-189</name>
    <dbReference type="NCBI Taxonomy" id="1263831"/>
    <lineage>
        <taxon>Bacteria</taxon>
        <taxon>Pseudomonadati</taxon>
        <taxon>Pseudomonadota</taxon>
        <taxon>Gammaproteobacteria</taxon>
        <taxon>Pasteurellales</taxon>
        <taxon>Pasteurellaceae</taxon>
        <taxon>Bibersteinia</taxon>
    </lineage>
</organism>
<keyword evidence="2" id="KW-1185">Reference proteome</keyword>
<evidence type="ECO:0000313" key="2">
    <source>
        <dbReference type="Proteomes" id="UP000019092"/>
    </source>
</evidence>
<reference evidence="1 2" key="1">
    <citation type="submission" date="2013-12" db="EMBL/GenBank/DDBJ databases">
        <title>Annotation of the Bibersteinia trehalosi USDA-ARS-USMARC-189 complete genome.</title>
        <authorList>
            <person name="Harhay G.P."/>
            <person name="McVey S."/>
            <person name="Clawson M.L."/>
            <person name="Bono J."/>
            <person name="Heaton M.P."/>
            <person name="Chitko-Mckown C.G."/>
            <person name="Harhay D.M."/>
            <person name="Smith T.P.L."/>
        </authorList>
    </citation>
    <scope>NUCLEOTIDE SEQUENCE [LARGE SCALE GENOMIC DNA]</scope>
    <source>
        <strain evidence="1 2">USDA-ARS-USMARC-189</strain>
    </source>
</reference>
<dbReference type="Proteomes" id="UP000019092">
    <property type="component" value="Chromosome"/>
</dbReference>
<proteinExistence type="predicted"/>
<dbReference type="EMBL" id="CP006955">
    <property type="protein sequence ID" value="AHG83395.1"/>
    <property type="molecule type" value="Genomic_DNA"/>
</dbReference>
<protein>
    <submittedName>
        <fullName evidence="1">Uncharacterized protein</fullName>
    </submittedName>
</protein>
<name>A0ABN4C422_BIBTR</name>
<sequence length="46" mass="5281">MLTQCLSLSRFSASIVFWFSPDNASILTITKQALDLPLKFAKYWNN</sequence>
<accession>A0ABN4C422</accession>
<gene>
    <name evidence="1" type="ORF">F543_5300</name>
</gene>
<evidence type="ECO:0000313" key="1">
    <source>
        <dbReference type="EMBL" id="AHG83395.1"/>
    </source>
</evidence>